<dbReference type="EMBL" id="CBMC010000425">
    <property type="protein sequence ID" value="CEG02287.1"/>
    <property type="molecule type" value="Genomic_DNA"/>
</dbReference>
<evidence type="ECO:0000256" key="1">
    <source>
        <dbReference type="SAM" id="MobiDB-lite"/>
    </source>
</evidence>
<accession>A0A096PC40</accession>
<name>A0A096PC40_FUSPS</name>
<protein>
    <submittedName>
        <fullName evidence="2">WGS project CBMC000000000 data, contig CS3220_c000432</fullName>
    </submittedName>
</protein>
<comment type="caution">
    <text evidence="2">The sequence shown here is derived from an EMBL/GenBank/DDBJ whole genome shotgun (WGS) entry which is preliminary data.</text>
</comment>
<sequence length="378" mass="43819">MPQRSFSLQLQSVWDRLRRRRDTQRPRRYADVAAAQRRSQARDSRFHAGELMFFGQPLDESRIGDQPVVHTPHVSSHTGGPSDQALIDRSINRSTTLGFPPPKAVKIPVINRATSQPDAPDEGEEVGSQVWCIPGDESYPQIYTQGRLLDNELFRHGFVGHEDGINLPLMLTALSFAFDHNMGFEIDNLKATINRYIIARMFYHNPHSKFFSLGKEYSEFRSEEIYRAWVTVTNDQRLQEALTPDDLILLYLCMVQYKWWRDLIRGYEYQFNSNLLQEYENFKGDLRGNFEEAFWLFYSRTCFGSHPWMDDITESCLPEDTSERGRHSPTAGPYSILQPPVGNPDNSGNTERHLRHVRRETSVIPEADDLIDLIELYK</sequence>
<organism evidence="2">
    <name type="scientific">Fusarium pseudograminearum CS3220</name>
    <dbReference type="NCBI Taxonomy" id="1318456"/>
    <lineage>
        <taxon>Eukaryota</taxon>
        <taxon>Fungi</taxon>
        <taxon>Dikarya</taxon>
        <taxon>Ascomycota</taxon>
        <taxon>Pezizomycotina</taxon>
        <taxon>Sordariomycetes</taxon>
        <taxon>Hypocreomycetidae</taxon>
        <taxon>Hypocreales</taxon>
        <taxon>Nectriaceae</taxon>
        <taxon>Fusarium</taxon>
    </lineage>
</organism>
<proteinExistence type="predicted"/>
<reference evidence="2" key="1">
    <citation type="submission" date="2013-05" db="EMBL/GenBank/DDBJ databases">
        <title>Draft genome sequences of six wheat associated Fusarium spp. isolates.</title>
        <authorList>
            <person name="Moolhuijzen P.M."/>
            <person name="Manners J.M."/>
            <person name="Wilcox S."/>
            <person name="Bellgard M.I."/>
            <person name="Gardiner D.M."/>
        </authorList>
    </citation>
    <scope>NUCLEOTIDE SEQUENCE</scope>
    <source>
        <strain evidence="2">CS3220</strain>
    </source>
</reference>
<feature type="region of interest" description="Disordered" evidence="1">
    <location>
        <begin position="319"/>
        <end position="352"/>
    </location>
</feature>
<gene>
    <name evidence="2" type="ORF">BN846_0052660</name>
</gene>
<dbReference type="AlphaFoldDB" id="A0A096PC40"/>
<feature type="region of interest" description="Disordered" evidence="1">
    <location>
        <begin position="19"/>
        <end position="41"/>
    </location>
</feature>
<evidence type="ECO:0000313" key="2">
    <source>
        <dbReference type="EMBL" id="CEG02287.1"/>
    </source>
</evidence>